<reference evidence="2" key="2">
    <citation type="submission" date="2014-07" db="EMBL/GenBank/DDBJ databases">
        <authorList>
            <person name="Hull J."/>
        </authorList>
    </citation>
    <scope>NUCLEOTIDE SEQUENCE</scope>
</reference>
<dbReference type="AlphaFoldDB" id="A0A0A9Z3N9"/>
<dbReference type="Gene3D" id="3.30.420.10">
    <property type="entry name" value="Ribonuclease H-like superfamily/Ribonuclease H"/>
    <property type="match status" value="1"/>
</dbReference>
<feature type="domain" description="RNase H type-1" evidence="1">
    <location>
        <begin position="196"/>
        <end position="330"/>
    </location>
</feature>
<dbReference type="Pfam" id="PF00075">
    <property type="entry name" value="RNase_H"/>
    <property type="match status" value="1"/>
</dbReference>
<dbReference type="CDD" id="cd09276">
    <property type="entry name" value="Rnase_HI_RT_non_LTR"/>
    <property type="match status" value="1"/>
</dbReference>
<reference evidence="2" key="1">
    <citation type="journal article" date="2014" name="PLoS ONE">
        <title>Transcriptome-Based Identification of ABC Transporters in the Western Tarnished Plant Bug Lygus hesperus.</title>
        <authorList>
            <person name="Hull J.J."/>
            <person name="Chaney K."/>
            <person name="Geib S.M."/>
            <person name="Fabrick J.A."/>
            <person name="Brent C.S."/>
            <person name="Walsh D."/>
            <person name="Lavine L.C."/>
        </authorList>
    </citation>
    <scope>NUCLEOTIDE SEQUENCE</scope>
</reference>
<protein>
    <submittedName>
        <fullName evidence="2">Pol polyprotein</fullName>
    </submittedName>
</protein>
<proteinExistence type="predicted"/>
<dbReference type="GO" id="GO:0004523">
    <property type="term" value="F:RNA-DNA hybrid ribonuclease activity"/>
    <property type="evidence" value="ECO:0007669"/>
    <property type="project" value="InterPro"/>
</dbReference>
<evidence type="ECO:0000259" key="1">
    <source>
        <dbReference type="PROSITE" id="PS50879"/>
    </source>
</evidence>
<sequence length="352" mass="40246">LFAAPCINILRSFTSTSWGADPNTALIFYYATIRSVFDYSSIFYASAAESSLLKLDRLQYRTLRICLRSLQSTPTNALLAEAGEPPLKLRREMLSNRFLASIHSRNESLINVTRELTINSLTSRYWQKKRIPEVCQSFTHWSNHLPWISRGEIPPRFSISYESYEMGPRITKLPEIAYGPNVSTNGFLSEFIAERWPNATTVYTDGSRLNEQVGCALYDTTNGHSRSFRLWNCASIYSAEAYAILQALVYAIELEDSCQQLVILSDSQSELSKLKNATPNSHLTFLEAEILRNAAELRKYNKSVHMIWIRGHRGIEGNTLVDERARLSTQIPLRMLVPPCFPHTDLRREFFL</sequence>
<organism evidence="2">
    <name type="scientific">Lygus hesperus</name>
    <name type="common">Western plant bug</name>
    <dbReference type="NCBI Taxonomy" id="30085"/>
    <lineage>
        <taxon>Eukaryota</taxon>
        <taxon>Metazoa</taxon>
        <taxon>Ecdysozoa</taxon>
        <taxon>Arthropoda</taxon>
        <taxon>Hexapoda</taxon>
        <taxon>Insecta</taxon>
        <taxon>Pterygota</taxon>
        <taxon>Neoptera</taxon>
        <taxon>Paraneoptera</taxon>
        <taxon>Hemiptera</taxon>
        <taxon>Heteroptera</taxon>
        <taxon>Panheteroptera</taxon>
        <taxon>Cimicomorpha</taxon>
        <taxon>Miridae</taxon>
        <taxon>Mirini</taxon>
        <taxon>Lygus</taxon>
    </lineage>
</organism>
<dbReference type="EMBL" id="GBHO01007174">
    <property type="protein sequence ID" value="JAG36430.1"/>
    <property type="molecule type" value="Transcribed_RNA"/>
</dbReference>
<evidence type="ECO:0000313" key="2">
    <source>
        <dbReference type="EMBL" id="JAG36430.1"/>
    </source>
</evidence>
<feature type="non-terminal residue" evidence="2">
    <location>
        <position position="352"/>
    </location>
</feature>
<dbReference type="PROSITE" id="PS50879">
    <property type="entry name" value="RNASE_H_1"/>
    <property type="match status" value="1"/>
</dbReference>
<dbReference type="InterPro" id="IPR012337">
    <property type="entry name" value="RNaseH-like_sf"/>
</dbReference>
<gene>
    <name evidence="2" type="primary">pol_284</name>
    <name evidence="2" type="ORF">CM83_27974</name>
</gene>
<dbReference type="InterPro" id="IPR002156">
    <property type="entry name" value="RNaseH_domain"/>
</dbReference>
<dbReference type="GO" id="GO:0003676">
    <property type="term" value="F:nucleic acid binding"/>
    <property type="evidence" value="ECO:0007669"/>
    <property type="project" value="InterPro"/>
</dbReference>
<dbReference type="SUPFAM" id="SSF53098">
    <property type="entry name" value="Ribonuclease H-like"/>
    <property type="match status" value="1"/>
</dbReference>
<accession>A0A0A9Z3N9</accession>
<feature type="non-terminal residue" evidence="2">
    <location>
        <position position="1"/>
    </location>
</feature>
<dbReference type="InterPro" id="IPR036397">
    <property type="entry name" value="RNaseH_sf"/>
</dbReference>
<name>A0A0A9Z3N9_LYGHE</name>